<dbReference type="Proteomes" id="UP000199545">
    <property type="component" value="Unassembled WGS sequence"/>
</dbReference>
<dbReference type="RefSeq" id="WP_093230791.1">
    <property type="nucleotide sequence ID" value="NZ_FORR01000013.1"/>
</dbReference>
<keyword evidence="2" id="KW-1185">Reference proteome</keyword>
<dbReference type="AlphaFoldDB" id="A0A1I3SGH6"/>
<reference evidence="1 2" key="1">
    <citation type="submission" date="2016-10" db="EMBL/GenBank/DDBJ databases">
        <authorList>
            <person name="de Groot N.N."/>
        </authorList>
    </citation>
    <scope>NUCLEOTIDE SEQUENCE [LARGE SCALE GENOMIC DNA]</scope>
    <source>
        <strain evidence="1 2">DSM 44778</strain>
    </source>
</reference>
<dbReference type="OrthoDB" id="2597874at2"/>
<dbReference type="STRING" id="46223.SAMN05421852_11330"/>
<protein>
    <submittedName>
        <fullName evidence="1">Uncharacterized protein</fullName>
    </submittedName>
</protein>
<dbReference type="EMBL" id="FORR01000013">
    <property type="protein sequence ID" value="SFJ57874.1"/>
    <property type="molecule type" value="Genomic_DNA"/>
</dbReference>
<accession>A0A1I3SGH6</accession>
<gene>
    <name evidence="1" type="ORF">SAMN05421852_11330</name>
</gene>
<name>A0A1I3SGH6_9BACL</name>
<sequence length="177" mass="20094">MKALAQRLLATVVLSILIAALLSFIPILQQRNEAKSEVAVFQSSIHSKLTEKNLVDYMLSLALKVEMKRVDLQGDQLIVDLSQPKHLQDAMLYKECFLLLKSSFVGLSNIKRVDLLISLANGKRVKIEANQQHLEKDPQMEKLGKRSYQAYLQEMFHWIWIPDNSEGRSGDGTDNLS</sequence>
<organism evidence="1 2">
    <name type="scientific">Thermoflavimicrobium dichotomicum</name>
    <dbReference type="NCBI Taxonomy" id="46223"/>
    <lineage>
        <taxon>Bacteria</taxon>
        <taxon>Bacillati</taxon>
        <taxon>Bacillota</taxon>
        <taxon>Bacilli</taxon>
        <taxon>Bacillales</taxon>
        <taxon>Thermoactinomycetaceae</taxon>
        <taxon>Thermoflavimicrobium</taxon>
    </lineage>
</organism>
<evidence type="ECO:0000313" key="2">
    <source>
        <dbReference type="Proteomes" id="UP000199545"/>
    </source>
</evidence>
<proteinExistence type="predicted"/>
<evidence type="ECO:0000313" key="1">
    <source>
        <dbReference type="EMBL" id="SFJ57874.1"/>
    </source>
</evidence>